<keyword evidence="2" id="KW-1185">Reference proteome</keyword>
<accession>A0A2P4X074</accession>
<comment type="caution">
    <text evidence="1">The sequence shown here is derived from an EMBL/GenBank/DDBJ whole genome shotgun (WGS) entry which is preliminary data.</text>
</comment>
<gene>
    <name evidence="1" type="ORF">PHPALM_36338</name>
</gene>
<dbReference type="Proteomes" id="UP000237271">
    <property type="component" value="Unassembled WGS sequence"/>
</dbReference>
<dbReference type="EMBL" id="NCKW01020126">
    <property type="protein sequence ID" value="POM58953.1"/>
    <property type="molecule type" value="Genomic_DNA"/>
</dbReference>
<name>A0A2P4X074_9STRA</name>
<protein>
    <submittedName>
        <fullName evidence="1">Uncharacterized protein</fullName>
    </submittedName>
</protein>
<dbReference type="OrthoDB" id="97292at2759"/>
<sequence>MPSAKPKKNPISSHKEFRDLCHDTRKTYKIWISHEAIRHLRDTMNTTVASSSLLAEAIDVIFASLAQRGLRRVGLNDITEWLAPPAAADDAPSDEEEWHAEKDLQGEKLHYGRKILDRKRTNRKTYYLTDWEPT</sequence>
<dbReference type="AlphaFoldDB" id="A0A2P4X074"/>
<proteinExistence type="predicted"/>
<evidence type="ECO:0000313" key="1">
    <source>
        <dbReference type="EMBL" id="POM58953.1"/>
    </source>
</evidence>
<reference evidence="1 2" key="1">
    <citation type="journal article" date="2017" name="Genome Biol. Evol.">
        <title>Phytophthora megakarya and P. palmivora, closely related causal agents of cacao black pod rot, underwent increases in genome sizes and gene numbers by different mechanisms.</title>
        <authorList>
            <person name="Ali S.S."/>
            <person name="Shao J."/>
            <person name="Lary D.J."/>
            <person name="Kronmiller B."/>
            <person name="Shen D."/>
            <person name="Strem M.D."/>
            <person name="Amoako-Attah I."/>
            <person name="Akrofi A.Y."/>
            <person name="Begoude B.A."/>
            <person name="Ten Hoopen G.M."/>
            <person name="Coulibaly K."/>
            <person name="Kebe B.I."/>
            <person name="Melnick R.L."/>
            <person name="Guiltinan M.J."/>
            <person name="Tyler B.M."/>
            <person name="Meinhardt L.W."/>
            <person name="Bailey B.A."/>
        </authorList>
    </citation>
    <scope>NUCLEOTIDE SEQUENCE [LARGE SCALE GENOMIC DNA]</scope>
    <source>
        <strain evidence="2">sbr112.9</strain>
    </source>
</reference>
<organism evidence="1 2">
    <name type="scientific">Phytophthora palmivora</name>
    <dbReference type="NCBI Taxonomy" id="4796"/>
    <lineage>
        <taxon>Eukaryota</taxon>
        <taxon>Sar</taxon>
        <taxon>Stramenopiles</taxon>
        <taxon>Oomycota</taxon>
        <taxon>Peronosporomycetes</taxon>
        <taxon>Peronosporales</taxon>
        <taxon>Peronosporaceae</taxon>
        <taxon>Phytophthora</taxon>
    </lineage>
</organism>
<evidence type="ECO:0000313" key="2">
    <source>
        <dbReference type="Proteomes" id="UP000237271"/>
    </source>
</evidence>